<keyword evidence="1" id="KW-0472">Membrane</keyword>
<dbReference type="AlphaFoldDB" id="C7NPW4"/>
<organism evidence="3 4">
    <name type="scientific">Halorhabdus utahensis (strain DSM 12940 / JCM 11049 / AX-2)</name>
    <dbReference type="NCBI Taxonomy" id="519442"/>
    <lineage>
        <taxon>Archaea</taxon>
        <taxon>Methanobacteriati</taxon>
        <taxon>Methanobacteriota</taxon>
        <taxon>Stenosarchaea group</taxon>
        <taxon>Halobacteria</taxon>
        <taxon>Halobacteriales</taxon>
        <taxon>Haloarculaceae</taxon>
        <taxon>Halorhabdus</taxon>
    </lineage>
</organism>
<feature type="transmembrane region" description="Helical" evidence="1">
    <location>
        <begin position="306"/>
        <end position="327"/>
    </location>
</feature>
<dbReference type="PANTHER" id="PTHR23518">
    <property type="entry name" value="C-METHYLTRANSFERASE"/>
    <property type="match status" value="1"/>
</dbReference>
<keyword evidence="1" id="KW-0812">Transmembrane</keyword>
<dbReference type="SUPFAM" id="SSF103473">
    <property type="entry name" value="MFS general substrate transporter"/>
    <property type="match status" value="1"/>
</dbReference>
<feature type="transmembrane region" description="Helical" evidence="1">
    <location>
        <begin position="75"/>
        <end position="96"/>
    </location>
</feature>
<dbReference type="Pfam" id="PF07690">
    <property type="entry name" value="MFS_1"/>
    <property type="match status" value="1"/>
</dbReference>
<keyword evidence="1" id="KW-1133">Transmembrane helix</keyword>
<dbReference type="PROSITE" id="PS50850">
    <property type="entry name" value="MFS"/>
    <property type="match status" value="1"/>
</dbReference>
<dbReference type="GO" id="GO:0022857">
    <property type="term" value="F:transmembrane transporter activity"/>
    <property type="evidence" value="ECO:0007669"/>
    <property type="project" value="InterPro"/>
</dbReference>
<feature type="domain" description="Major facilitator superfamily (MFS) profile" evidence="2">
    <location>
        <begin position="9"/>
        <end position="405"/>
    </location>
</feature>
<dbReference type="PANTHER" id="PTHR23518:SF2">
    <property type="entry name" value="MAJOR FACILITATOR SUPERFAMILY TRANSPORTER"/>
    <property type="match status" value="1"/>
</dbReference>
<proteinExistence type="predicted"/>
<evidence type="ECO:0000259" key="2">
    <source>
        <dbReference type="PROSITE" id="PS50850"/>
    </source>
</evidence>
<evidence type="ECO:0000256" key="1">
    <source>
        <dbReference type="SAM" id="Phobius"/>
    </source>
</evidence>
<feature type="transmembrane region" description="Helical" evidence="1">
    <location>
        <begin position="237"/>
        <end position="254"/>
    </location>
</feature>
<feature type="transmembrane region" description="Helical" evidence="1">
    <location>
        <begin position="12"/>
        <end position="31"/>
    </location>
</feature>
<reference evidence="3 4" key="1">
    <citation type="journal article" date="2009" name="Stand. Genomic Sci.">
        <title>Complete genome sequence of Halorhabdus utahensis type strain (AX-2).</title>
        <authorList>
            <person name="Anderson I."/>
            <person name="Tindall B.J."/>
            <person name="Pomrenke H."/>
            <person name="Goker M."/>
            <person name="Lapidus A."/>
            <person name="Nolan M."/>
            <person name="Copeland A."/>
            <person name="Glavina Del Rio T."/>
            <person name="Chen F."/>
            <person name="Tice H."/>
            <person name="Cheng J.F."/>
            <person name="Lucas S."/>
            <person name="Chertkov O."/>
            <person name="Bruce D."/>
            <person name="Brettin T."/>
            <person name="Detter J.C."/>
            <person name="Han C."/>
            <person name="Goodwin L."/>
            <person name="Land M."/>
            <person name="Hauser L."/>
            <person name="Chang Y.J."/>
            <person name="Jeffries C.D."/>
            <person name="Pitluck S."/>
            <person name="Pati A."/>
            <person name="Mavromatis K."/>
            <person name="Ivanova N."/>
            <person name="Ovchinnikova G."/>
            <person name="Chen A."/>
            <person name="Palaniappan K."/>
            <person name="Chain P."/>
            <person name="Rohde M."/>
            <person name="Bristow J."/>
            <person name="Eisen J.A."/>
            <person name="Markowitz V."/>
            <person name="Hugenholtz P."/>
            <person name="Kyrpides N.C."/>
            <person name="Klenk H.P."/>
        </authorList>
    </citation>
    <scope>NUCLEOTIDE SEQUENCE [LARGE SCALE GENOMIC DNA]</scope>
    <source>
        <strain evidence="4">DSM 12940 / JCM 11049 / AX-2</strain>
    </source>
</reference>
<gene>
    <name evidence="3" type="ordered locus">Huta_0223</name>
</gene>
<feature type="transmembrane region" description="Helical" evidence="1">
    <location>
        <begin position="108"/>
        <end position="127"/>
    </location>
</feature>
<dbReference type="InterPro" id="IPR036259">
    <property type="entry name" value="MFS_trans_sf"/>
</dbReference>
<dbReference type="CDD" id="cd17325">
    <property type="entry name" value="MFS_MdtG_SLC18_like"/>
    <property type="match status" value="1"/>
</dbReference>
<name>C7NPW4_HALUD</name>
<feature type="transmembrane region" description="Helical" evidence="1">
    <location>
        <begin position="164"/>
        <end position="183"/>
    </location>
</feature>
<evidence type="ECO:0000313" key="4">
    <source>
        <dbReference type="Proteomes" id="UP000002071"/>
    </source>
</evidence>
<dbReference type="KEGG" id="hut:Huta_0223"/>
<dbReference type="InterPro" id="IPR020846">
    <property type="entry name" value="MFS_dom"/>
</dbReference>
<dbReference type="OrthoDB" id="117970at2157"/>
<accession>C7NPW4</accession>
<feature type="transmembrane region" description="Helical" evidence="1">
    <location>
        <begin position="275"/>
        <end position="294"/>
    </location>
</feature>
<dbReference type="EMBL" id="CP001687">
    <property type="protein sequence ID" value="ACV10411.1"/>
    <property type="molecule type" value="Genomic_DNA"/>
</dbReference>
<evidence type="ECO:0000313" key="3">
    <source>
        <dbReference type="EMBL" id="ACV10411.1"/>
    </source>
</evidence>
<dbReference type="eggNOG" id="arCOG00130">
    <property type="taxonomic scope" value="Archaea"/>
</dbReference>
<sequence length="413" mass="43017">MALSNDELQFSSLYVMRFAGSFGFMSVLTLLPDFIEALGATGLTIGVFVTALELARTVGIVPIAWAGDRYSKKTVLLIGLALSVLAYLTFAVISSIEGFLGARFLQGLGMTGVGLLGLALIGDLAPADSRANYIGKYNAFRMAAGIVAPIGGGILYEVTGFDVLFLLVATLLAVAAVGIWRFVDADETTVEGFAFTDLAINRRILTMVTFRAQYAVAVTLVRKWVPIFVGLNAAQGGLAYGAGVTGVVVAAEKFTNMLSQPYTGRLSDRWGREPFIIAGGSAYGLFGIAFPFITGAEGLFRVSVPIAGTVTGAVLAAIVLNGLIGIADGFREPASMALFADEGKGEGIASSFGIRSLVWKPGSVLAPLVGGWLMGAAGIEWVFFLGGAAALSGVATFTSILASRHGREALRPA</sequence>
<dbReference type="Gene3D" id="1.20.1250.20">
    <property type="entry name" value="MFS general substrate transporter like domains"/>
    <property type="match status" value="2"/>
</dbReference>
<feature type="transmembrane region" description="Helical" evidence="1">
    <location>
        <begin position="381"/>
        <end position="402"/>
    </location>
</feature>
<protein>
    <submittedName>
        <fullName evidence="3">Major facilitator superfamily MFS_1</fullName>
    </submittedName>
</protein>
<feature type="transmembrane region" description="Helical" evidence="1">
    <location>
        <begin position="139"/>
        <end position="158"/>
    </location>
</feature>
<dbReference type="HOGENOM" id="CLU_637139_0_0_2"/>
<keyword evidence="4" id="KW-1185">Reference proteome</keyword>
<dbReference type="Proteomes" id="UP000002071">
    <property type="component" value="Chromosome"/>
</dbReference>
<dbReference type="STRING" id="519442.Huta_0223"/>
<dbReference type="InterPro" id="IPR011701">
    <property type="entry name" value="MFS"/>
</dbReference>